<dbReference type="RefSeq" id="WP_074630893.1">
    <property type="nucleotide sequence ID" value="NZ_FNKY01000001.1"/>
</dbReference>
<dbReference type="GO" id="GO:0008168">
    <property type="term" value="F:methyltransferase activity"/>
    <property type="evidence" value="ECO:0007669"/>
    <property type="project" value="UniProtKB-KW"/>
</dbReference>
<dbReference type="PANTHER" id="PTHR12049:SF7">
    <property type="entry name" value="PROTEIN ARGININE METHYLTRANSFERASE NDUFAF7, MITOCHONDRIAL"/>
    <property type="match status" value="1"/>
</dbReference>
<dbReference type="InterPro" id="IPR038375">
    <property type="entry name" value="NDUFAF7_sf"/>
</dbReference>
<evidence type="ECO:0000256" key="2">
    <source>
        <dbReference type="ARBA" id="ARBA00022679"/>
    </source>
</evidence>
<dbReference type="GO" id="GO:0032259">
    <property type="term" value="P:methylation"/>
    <property type="evidence" value="ECO:0007669"/>
    <property type="project" value="UniProtKB-KW"/>
</dbReference>
<evidence type="ECO:0000313" key="4">
    <source>
        <dbReference type="Proteomes" id="UP000183471"/>
    </source>
</evidence>
<proteinExistence type="predicted"/>
<dbReference type="Pfam" id="PF02636">
    <property type="entry name" value="Methyltransf_28"/>
    <property type="match status" value="1"/>
</dbReference>
<evidence type="ECO:0000313" key="3">
    <source>
        <dbReference type="EMBL" id="SDQ42254.1"/>
    </source>
</evidence>
<keyword evidence="4" id="KW-1185">Reference proteome</keyword>
<gene>
    <name evidence="3" type="ORF">SAMN05216402_0793</name>
</gene>
<keyword evidence="2" id="KW-0808">Transferase</keyword>
<dbReference type="InterPro" id="IPR029063">
    <property type="entry name" value="SAM-dependent_MTases_sf"/>
</dbReference>
<reference evidence="3 4" key="1">
    <citation type="submission" date="2016-10" db="EMBL/GenBank/DDBJ databases">
        <authorList>
            <person name="Varghese N."/>
            <person name="Submissions S."/>
        </authorList>
    </citation>
    <scope>NUCLEOTIDE SEQUENCE [LARGE SCALE GENOMIC DNA]</scope>
    <source>
        <strain evidence="3 4">Nl1</strain>
    </source>
</reference>
<organism evidence="3 4">
    <name type="scientific">Nitrosospira multiformis</name>
    <dbReference type="NCBI Taxonomy" id="1231"/>
    <lineage>
        <taxon>Bacteria</taxon>
        <taxon>Pseudomonadati</taxon>
        <taxon>Pseudomonadota</taxon>
        <taxon>Betaproteobacteria</taxon>
        <taxon>Nitrosomonadales</taxon>
        <taxon>Nitrosomonadaceae</taxon>
        <taxon>Nitrosospira</taxon>
    </lineage>
</organism>
<dbReference type="SUPFAM" id="SSF53335">
    <property type="entry name" value="S-adenosyl-L-methionine-dependent methyltransferases"/>
    <property type="match status" value="1"/>
</dbReference>
<name>A0ABY0T867_9PROT</name>
<evidence type="ECO:0000256" key="1">
    <source>
        <dbReference type="ARBA" id="ARBA00022603"/>
    </source>
</evidence>
<dbReference type="EMBL" id="FNKY01000001">
    <property type="protein sequence ID" value="SDQ42254.1"/>
    <property type="molecule type" value="Genomic_DNA"/>
</dbReference>
<sequence length="408" mass="44688">MQPLPPLPVPSEAALQHSRAVKELIDAELTAAGGWISFAHYMKLALYAPGLGYYSGGAAKFGQEGDFVTAPEISPLFGRAVARQAVQVLELTDGAGDILEFGAGTGKLAFDLLLELERLGRLPRLYFILEVSAELQQRQRQLFERYAPHLLLRVVWLECLPAKFNGLILANEVLDAMPVHLVAWRNAGLFERGVTSSVSSGDEFEWSERPLGEGELFEAARELTPRIASGNGNIGNGNIGNDVDEYVSEISLATRGFMASLANILERGAIVLIDYGFGRGEYYHPQRSHGTLMCHYRHHAHDNPFYLPGLQDITSHVDFSAIAEAGTNAGLDLLGYTTQAYLLINCGITEILARMPVENVKEYLPLANQLQKLVSPAEMGELFKAIAFGKNISQPLFGFTNGDKSRLL</sequence>
<keyword evidence="1 3" id="KW-0489">Methyltransferase</keyword>
<dbReference type="Gene3D" id="3.40.50.12710">
    <property type="match status" value="1"/>
</dbReference>
<accession>A0ABY0T867</accession>
<protein>
    <submittedName>
        <fullName evidence="3">SAM-dependent methyltransferase, MidA family</fullName>
    </submittedName>
</protein>
<dbReference type="InterPro" id="IPR003788">
    <property type="entry name" value="NDUFAF7"/>
</dbReference>
<dbReference type="PANTHER" id="PTHR12049">
    <property type="entry name" value="PROTEIN ARGININE METHYLTRANSFERASE NDUFAF7, MITOCHONDRIAL"/>
    <property type="match status" value="1"/>
</dbReference>
<comment type="caution">
    <text evidence="3">The sequence shown here is derived from an EMBL/GenBank/DDBJ whole genome shotgun (WGS) entry which is preliminary data.</text>
</comment>
<dbReference type="Proteomes" id="UP000183471">
    <property type="component" value="Unassembled WGS sequence"/>
</dbReference>